<dbReference type="Pfam" id="PF00319">
    <property type="entry name" value="SRF-TF"/>
    <property type="match status" value="1"/>
</dbReference>
<evidence type="ECO:0000259" key="7">
    <source>
        <dbReference type="PROSITE" id="PS50066"/>
    </source>
</evidence>
<feature type="domain" description="MADS-box" evidence="7">
    <location>
        <begin position="11"/>
        <end position="71"/>
    </location>
</feature>
<evidence type="ECO:0000313" key="9">
    <source>
        <dbReference type="Proteomes" id="UP001396334"/>
    </source>
</evidence>
<comment type="subcellular location">
    <subcellularLocation>
        <location evidence="1">Nucleus</location>
    </subcellularLocation>
</comment>
<dbReference type="PRINTS" id="PR00404">
    <property type="entry name" value="MADSDOMAIN"/>
</dbReference>
<feature type="region of interest" description="Disordered" evidence="6">
    <location>
        <begin position="81"/>
        <end position="124"/>
    </location>
</feature>
<keyword evidence="2" id="KW-0805">Transcription regulation</keyword>
<organism evidence="8 9">
    <name type="scientific">Hibiscus sabdariffa</name>
    <name type="common">roselle</name>
    <dbReference type="NCBI Taxonomy" id="183260"/>
    <lineage>
        <taxon>Eukaryota</taxon>
        <taxon>Viridiplantae</taxon>
        <taxon>Streptophyta</taxon>
        <taxon>Embryophyta</taxon>
        <taxon>Tracheophyta</taxon>
        <taxon>Spermatophyta</taxon>
        <taxon>Magnoliopsida</taxon>
        <taxon>eudicotyledons</taxon>
        <taxon>Gunneridae</taxon>
        <taxon>Pentapetalae</taxon>
        <taxon>rosids</taxon>
        <taxon>malvids</taxon>
        <taxon>Malvales</taxon>
        <taxon>Malvaceae</taxon>
        <taxon>Malvoideae</taxon>
        <taxon>Hibiscus</taxon>
    </lineage>
</organism>
<keyword evidence="4" id="KW-0804">Transcription</keyword>
<dbReference type="EMBL" id="JBBPBN010000063">
    <property type="protein sequence ID" value="KAK8986525.1"/>
    <property type="molecule type" value="Genomic_DNA"/>
</dbReference>
<dbReference type="InterPro" id="IPR036879">
    <property type="entry name" value="TF_MADSbox_sf"/>
</dbReference>
<evidence type="ECO:0000256" key="2">
    <source>
        <dbReference type="ARBA" id="ARBA00023015"/>
    </source>
</evidence>
<feature type="region of interest" description="Disordered" evidence="6">
    <location>
        <begin position="223"/>
        <end position="247"/>
    </location>
</feature>
<evidence type="ECO:0000256" key="6">
    <source>
        <dbReference type="SAM" id="MobiDB-lite"/>
    </source>
</evidence>
<feature type="compositionally biased region" description="Basic and acidic residues" evidence="6">
    <location>
        <begin position="82"/>
        <end position="102"/>
    </location>
</feature>
<sequence length="290" mass="33023">MEEGRSGRKGCGRRRIEIKRIENQRKRWVAFSKRKKGLLSKADRLSRMSGEDIGIVIISEQDRVYTSDNADAVIHRYLSLPKDGDNNKNNVERGKERLENRCQQEASTGASKRLRPSDCHDDDASAAAASGAVTHCYRSQRIVKERETLSLLCQPEVLGSYLHDNNEDAGFVKISTDDVKDDDRAGTHNPRFGRVNEHDNRDETTILNFKSLWLEHQQRTSTTMADNVGDGGGYNDYEGSGTDNEKYKNGKTVEEQEVIPFIDFLKMKDEEIKGEKYLFDLNKIPTDEIF</sequence>
<dbReference type="Proteomes" id="UP001396334">
    <property type="component" value="Unassembled WGS sequence"/>
</dbReference>
<dbReference type="Gene3D" id="3.40.1810.10">
    <property type="entry name" value="Transcription factor, MADS-box"/>
    <property type="match status" value="1"/>
</dbReference>
<dbReference type="InterPro" id="IPR002100">
    <property type="entry name" value="TF_MADSbox"/>
</dbReference>
<evidence type="ECO:0000256" key="5">
    <source>
        <dbReference type="ARBA" id="ARBA00023242"/>
    </source>
</evidence>
<name>A0ABR2PDK0_9ROSI</name>
<dbReference type="PROSITE" id="PS50066">
    <property type="entry name" value="MADS_BOX_2"/>
    <property type="match status" value="1"/>
</dbReference>
<evidence type="ECO:0000256" key="3">
    <source>
        <dbReference type="ARBA" id="ARBA00023125"/>
    </source>
</evidence>
<keyword evidence="5" id="KW-0539">Nucleus</keyword>
<dbReference type="PANTHER" id="PTHR11945">
    <property type="entry name" value="MADS BOX PROTEIN"/>
    <property type="match status" value="1"/>
</dbReference>
<gene>
    <name evidence="8" type="ORF">V6N11_010081</name>
</gene>
<comment type="caution">
    <text evidence="8">The sequence shown here is derived from an EMBL/GenBank/DDBJ whole genome shotgun (WGS) entry which is preliminary data.</text>
</comment>
<keyword evidence="3" id="KW-0238">DNA-binding</keyword>
<keyword evidence="9" id="KW-1185">Reference proteome</keyword>
<dbReference type="PANTHER" id="PTHR11945:SF808">
    <property type="entry name" value="SERUM RESPONSE FACTOR HOMOLOG B-LIKE"/>
    <property type="match status" value="1"/>
</dbReference>
<reference evidence="8 9" key="1">
    <citation type="journal article" date="2024" name="G3 (Bethesda)">
        <title>Genome assembly of Hibiscus sabdariffa L. provides insights into metabolisms of medicinal natural products.</title>
        <authorList>
            <person name="Kim T."/>
        </authorList>
    </citation>
    <scope>NUCLEOTIDE SEQUENCE [LARGE SCALE GENOMIC DNA]</scope>
    <source>
        <strain evidence="8">TK-2024</strain>
        <tissue evidence="8">Old leaves</tissue>
    </source>
</reference>
<accession>A0ABR2PDK0</accession>
<evidence type="ECO:0000256" key="1">
    <source>
        <dbReference type="ARBA" id="ARBA00004123"/>
    </source>
</evidence>
<dbReference type="SUPFAM" id="SSF55455">
    <property type="entry name" value="SRF-like"/>
    <property type="match status" value="1"/>
</dbReference>
<protein>
    <recommendedName>
        <fullName evidence="7">MADS-box domain-containing protein</fullName>
    </recommendedName>
</protein>
<evidence type="ECO:0000256" key="4">
    <source>
        <dbReference type="ARBA" id="ARBA00023163"/>
    </source>
</evidence>
<proteinExistence type="predicted"/>
<evidence type="ECO:0000313" key="8">
    <source>
        <dbReference type="EMBL" id="KAK8986525.1"/>
    </source>
</evidence>
<dbReference type="SMART" id="SM00432">
    <property type="entry name" value="MADS"/>
    <property type="match status" value="1"/>
</dbReference>